<protein>
    <submittedName>
        <fullName evidence="1">Uncharacterized protein</fullName>
    </submittedName>
</protein>
<reference evidence="1" key="1">
    <citation type="journal article" date="2022" name="Plant J.">
        <title>Strategies of tolerance reflected in two North American maple genomes.</title>
        <authorList>
            <person name="McEvoy S.L."/>
            <person name="Sezen U.U."/>
            <person name="Trouern-Trend A."/>
            <person name="McMahon S.M."/>
            <person name="Schaberg P.G."/>
            <person name="Yang J."/>
            <person name="Wegrzyn J.L."/>
            <person name="Swenson N.G."/>
        </authorList>
    </citation>
    <scope>NUCLEOTIDE SEQUENCE</scope>
    <source>
        <strain evidence="1">NS2018</strain>
    </source>
</reference>
<name>A0AA39RT02_ACESA</name>
<dbReference type="EMBL" id="JAUESC010000385">
    <property type="protein sequence ID" value="KAK0579787.1"/>
    <property type="molecule type" value="Genomic_DNA"/>
</dbReference>
<proteinExistence type="predicted"/>
<keyword evidence="2" id="KW-1185">Reference proteome</keyword>
<dbReference type="AlphaFoldDB" id="A0AA39RT02"/>
<accession>A0AA39RT02</accession>
<dbReference type="Proteomes" id="UP001168877">
    <property type="component" value="Unassembled WGS sequence"/>
</dbReference>
<comment type="caution">
    <text evidence="1">The sequence shown here is derived from an EMBL/GenBank/DDBJ whole genome shotgun (WGS) entry which is preliminary data.</text>
</comment>
<evidence type="ECO:0000313" key="1">
    <source>
        <dbReference type="EMBL" id="KAK0579787.1"/>
    </source>
</evidence>
<gene>
    <name evidence="1" type="ORF">LWI29_031441</name>
</gene>
<sequence length="142" mass="14976">MYFGTYPEFQPRQLLFGAGDAEILLLRLWMAKGNLFSGAGSFFYRSLNTSLDHPTSTTITSWVPPVPSMCWTSSTPSSAVISQGLLPCDTSSFMMQAETRQFTLPIAIAVTDSAPPVVAASLGSPTPPLPAATTASGSVALV</sequence>
<evidence type="ECO:0000313" key="2">
    <source>
        <dbReference type="Proteomes" id="UP001168877"/>
    </source>
</evidence>
<reference evidence="1" key="2">
    <citation type="submission" date="2023-06" db="EMBL/GenBank/DDBJ databases">
        <authorList>
            <person name="Swenson N.G."/>
            <person name="Wegrzyn J.L."/>
            <person name="Mcevoy S.L."/>
        </authorList>
    </citation>
    <scope>NUCLEOTIDE SEQUENCE</scope>
    <source>
        <strain evidence="1">NS2018</strain>
        <tissue evidence="1">Leaf</tissue>
    </source>
</reference>
<organism evidence="1 2">
    <name type="scientific">Acer saccharum</name>
    <name type="common">Sugar maple</name>
    <dbReference type="NCBI Taxonomy" id="4024"/>
    <lineage>
        <taxon>Eukaryota</taxon>
        <taxon>Viridiplantae</taxon>
        <taxon>Streptophyta</taxon>
        <taxon>Embryophyta</taxon>
        <taxon>Tracheophyta</taxon>
        <taxon>Spermatophyta</taxon>
        <taxon>Magnoliopsida</taxon>
        <taxon>eudicotyledons</taxon>
        <taxon>Gunneridae</taxon>
        <taxon>Pentapetalae</taxon>
        <taxon>rosids</taxon>
        <taxon>malvids</taxon>
        <taxon>Sapindales</taxon>
        <taxon>Sapindaceae</taxon>
        <taxon>Hippocastanoideae</taxon>
        <taxon>Acereae</taxon>
        <taxon>Acer</taxon>
    </lineage>
</organism>